<gene>
    <name evidence="2" type="ORF">FYJ84_13775</name>
</gene>
<evidence type="ECO:0000313" key="2">
    <source>
        <dbReference type="EMBL" id="MSU10029.1"/>
    </source>
</evidence>
<name>A0A6I2UK55_9FIRM</name>
<keyword evidence="3" id="KW-1185">Reference proteome</keyword>
<evidence type="ECO:0000256" key="1">
    <source>
        <dbReference type="SAM" id="MobiDB-lite"/>
    </source>
</evidence>
<feature type="compositionally biased region" description="Low complexity" evidence="1">
    <location>
        <begin position="140"/>
        <end position="154"/>
    </location>
</feature>
<proteinExistence type="predicted"/>
<protein>
    <submittedName>
        <fullName evidence="2">Uncharacterized protein</fullName>
    </submittedName>
</protein>
<organism evidence="2 3">
    <name type="scientific">Anaerovibrio slackiae</name>
    <dbReference type="NCBI Taxonomy" id="2652309"/>
    <lineage>
        <taxon>Bacteria</taxon>
        <taxon>Bacillati</taxon>
        <taxon>Bacillota</taxon>
        <taxon>Negativicutes</taxon>
        <taxon>Selenomonadales</taxon>
        <taxon>Selenomonadaceae</taxon>
        <taxon>Anaerovibrio</taxon>
    </lineage>
</organism>
<evidence type="ECO:0000313" key="3">
    <source>
        <dbReference type="Proteomes" id="UP000433181"/>
    </source>
</evidence>
<feature type="region of interest" description="Disordered" evidence="1">
    <location>
        <begin position="135"/>
        <end position="154"/>
    </location>
</feature>
<dbReference type="Proteomes" id="UP000433181">
    <property type="component" value="Unassembled WGS sequence"/>
</dbReference>
<comment type="caution">
    <text evidence="2">The sequence shown here is derived from an EMBL/GenBank/DDBJ whole genome shotgun (WGS) entry which is preliminary data.</text>
</comment>
<reference evidence="2 3" key="1">
    <citation type="submission" date="2019-08" db="EMBL/GenBank/DDBJ databases">
        <title>In-depth cultivation of the pig gut microbiome towards novel bacterial diversity and tailored functional studies.</title>
        <authorList>
            <person name="Wylensek D."/>
            <person name="Hitch T.C.A."/>
            <person name="Clavel T."/>
        </authorList>
    </citation>
    <scope>NUCLEOTIDE SEQUENCE [LARGE SCALE GENOMIC DNA]</scope>
    <source>
        <strain evidence="2 3">WCA-693-APC-5D-A</strain>
    </source>
</reference>
<accession>A0A6I2UK55</accession>
<sequence>MPNIEIDFQVKNKKKMVILGSLAIVLLLFSVYNAISSSEKVPYSAPGNGVEHNNNSVHAEQIASGEPVAVKGSESNSSLSVAGDIFTVNPFIEIKEFDVSKDNIADMAAAHNPGTVPAMPRSTNIPLPAIPNHPMQAGIPQVSNPSSNQPPASSDRIAVQGIAMGDNGSNIAIMSDGKVVSEGDVYRDNRIAYIGGDGITFDNGTKVRYE</sequence>
<dbReference type="AlphaFoldDB" id="A0A6I2UK55"/>
<dbReference type="RefSeq" id="WP_154408194.1">
    <property type="nucleotide sequence ID" value="NZ_VUNR01000047.1"/>
</dbReference>
<dbReference type="EMBL" id="VUNR01000047">
    <property type="protein sequence ID" value="MSU10029.1"/>
    <property type="molecule type" value="Genomic_DNA"/>
</dbReference>
<dbReference type="GeneID" id="96779997"/>